<keyword evidence="4" id="KW-1185">Reference proteome</keyword>
<gene>
    <name evidence="3" type="primary">GPXH1</name>
    <name evidence="3" type="ORF">Ciccas_005969</name>
</gene>
<feature type="compositionally biased region" description="Basic residues" evidence="1">
    <location>
        <begin position="136"/>
        <end position="146"/>
    </location>
</feature>
<feature type="compositionally biased region" description="Polar residues" evidence="1">
    <location>
        <begin position="147"/>
        <end position="162"/>
    </location>
</feature>
<feature type="region of interest" description="Disordered" evidence="1">
    <location>
        <begin position="1"/>
        <end position="32"/>
    </location>
</feature>
<dbReference type="InterPro" id="IPR031106">
    <property type="entry name" value="C/EBP"/>
</dbReference>
<reference evidence="3 4" key="1">
    <citation type="submission" date="2024-11" db="EMBL/GenBank/DDBJ databases">
        <title>Adaptive evolution of stress response genes in parasites aligns with host niche diversity.</title>
        <authorList>
            <person name="Hahn C."/>
            <person name="Resl P."/>
        </authorList>
    </citation>
    <scope>NUCLEOTIDE SEQUENCE [LARGE SCALE GENOMIC DNA]</scope>
    <source>
        <strain evidence="3">EGGRZ-B1_66</strain>
        <tissue evidence="3">Body</tissue>
    </source>
</reference>
<dbReference type="PROSITE" id="PS50217">
    <property type="entry name" value="BZIP"/>
    <property type="match status" value="1"/>
</dbReference>
<comment type="caution">
    <text evidence="3">The sequence shown here is derived from an EMBL/GenBank/DDBJ whole genome shotgun (WGS) entry which is preliminary data.</text>
</comment>
<evidence type="ECO:0000313" key="4">
    <source>
        <dbReference type="Proteomes" id="UP001626550"/>
    </source>
</evidence>
<sequence length="162" mass="19000">MTGVRGKRRDSNHSYQDLRSRNNVAVRKSREKARSRNIELESKLTEERDKNKKLRDQVVMKWRELSLLKCLLVRVKIDPPPNLLRALALKNKYSLFFDSLDPEHHATKCICSQRDSNESEIFIPDHASTSSSSRQQHIHSVRRSTRRPFSSQRYMTGQNSHN</sequence>
<dbReference type="Pfam" id="PF07716">
    <property type="entry name" value="bZIP_2"/>
    <property type="match status" value="1"/>
</dbReference>
<dbReference type="AlphaFoldDB" id="A0ABD2Q768"/>
<dbReference type="Gene3D" id="1.20.5.170">
    <property type="match status" value="1"/>
</dbReference>
<dbReference type="SUPFAM" id="SSF57959">
    <property type="entry name" value="Leucine zipper domain"/>
    <property type="match status" value="1"/>
</dbReference>
<feature type="region of interest" description="Disordered" evidence="1">
    <location>
        <begin position="125"/>
        <end position="162"/>
    </location>
</feature>
<dbReference type="PANTHER" id="PTHR23334:SF20">
    <property type="entry name" value="BASIC LEUCINE ZIPPER 24"/>
    <property type="match status" value="1"/>
</dbReference>
<dbReference type="Proteomes" id="UP001626550">
    <property type="component" value="Unassembled WGS sequence"/>
</dbReference>
<dbReference type="EMBL" id="JBJKFK010000760">
    <property type="protein sequence ID" value="KAL3315405.1"/>
    <property type="molecule type" value="Genomic_DNA"/>
</dbReference>
<evidence type="ECO:0000259" key="2">
    <source>
        <dbReference type="PROSITE" id="PS50217"/>
    </source>
</evidence>
<keyword evidence="3" id="KW-0575">Peroxidase</keyword>
<organism evidence="3 4">
    <name type="scientific">Cichlidogyrus casuarinus</name>
    <dbReference type="NCBI Taxonomy" id="1844966"/>
    <lineage>
        <taxon>Eukaryota</taxon>
        <taxon>Metazoa</taxon>
        <taxon>Spiralia</taxon>
        <taxon>Lophotrochozoa</taxon>
        <taxon>Platyhelminthes</taxon>
        <taxon>Monogenea</taxon>
        <taxon>Monopisthocotylea</taxon>
        <taxon>Dactylogyridea</taxon>
        <taxon>Ancyrocephalidae</taxon>
        <taxon>Cichlidogyrus</taxon>
    </lineage>
</organism>
<dbReference type="GO" id="GO:0004601">
    <property type="term" value="F:peroxidase activity"/>
    <property type="evidence" value="ECO:0007669"/>
    <property type="project" value="UniProtKB-KW"/>
</dbReference>
<feature type="compositionally biased region" description="Basic and acidic residues" evidence="1">
    <location>
        <begin position="9"/>
        <end position="20"/>
    </location>
</feature>
<name>A0ABD2Q768_9PLAT</name>
<keyword evidence="3" id="KW-0560">Oxidoreductase</keyword>
<dbReference type="PANTHER" id="PTHR23334">
    <property type="entry name" value="CCAAT/ENHANCER BINDING PROTEIN"/>
    <property type="match status" value="1"/>
</dbReference>
<dbReference type="InterPro" id="IPR046347">
    <property type="entry name" value="bZIP_sf"/>
</dbReference>
<evidence type="ECO:0000256" key="1">
    <source>
        <dbReference type="SAM" id="MobiDB-lite"/>
    </source>
</evidence>
<protein>
    <submittedName>
        <fullName evidence="3">Glutathione peroxidase</fullName>
    </submittedName>
</protein>
<dbReference type="InterPro" id="IPR004827">
    <property type="entry name" value="bZIP"/>
</dbReference>
<accession>A0ABD2Q768</accession>
<feature type="domain" description="BZIP" evidence="2">
    <location>
        <begin position="12"/>
        <end position="75"/>
    </location>
</feature>
<proteinExistence type="predicted"/>
<evidence type="ECO:0000313" key="3">
    <source>
        <dbReference type="EMBL" id="KAL3315405.1"/>
    </source>
</evidence>